<dbReference type="EMBL" id="CAAALY010031548">
    <property type="protein sequence ID" value="VEL17201.1"/>
    <property type="molecule type" value="Genomic_DNA"/>
</dbReference>
<dbReference type="Proteomes" id="UP000784294">
    <property type="component" value="Unassembled WGS sequence"/>
</dbReference>
<keyword evidence="2" id="KW-1185">Reference proteome</keyword>
<evidence type="ECO:0000313" key="2">
    <source>
        <dbReference type="Proteomes" id="UP000784294"/>
    </source>
</evidence>
<protein>
    <submittedName>
        <fullName evidence="1">Uncharacterized protein</fullName>
    </submittedName>
</protein>
<name>A0A448WPX9_9PLAT</name>
<proteinExistence type="predicted"/>
<organism evidence="1 2">
    <name type="scientific">Protopolystoma xenopodis</name>
    <dbReference type="NCBI Taxonomy" id="117903"/>
    <lineage>
        <taxon>Eukaryota</taxon>
        <taxon>Metazoa</taxon>
        <taxon>Spiralia</taxon>
        <taxon>Lophotrochozoa</taxon>
        <taxon>Platyhelminthes</taxon>
        <taxon>Monogenea</taxon>
        <taxon>Polyopisthocotylea</taxon>
        <taxon>Polystomatidea</taxon>
        <taxon>Polystomatidae</taxon>
        <taxon>Protopolystoma</taxon>
    </lineage>
</organism>
<comment type="caution">
    <text evidence="1">The sequence shown here is derived from an EMBL/GenBank/DDBJ whole genome shotgun (WGS) entry which is preliminary data.</text>
</comment>
<dbReference type="AlphaFoldDB" id="A0A448WPX9"/>
<reference evidence="1" key="1">
    <citation type="submission" date="2018-11" db="EMBL/GenBank/DDBJ databases">
        <authorList>
            <consortium name="Pathogen Informatics"/>
        </authorList>
    </citation>
    <scope>NUCLEOTIDE SEQUENCE</scope>
</reference>
<gene>
    <name evidence="1" type="ORF">PXEA_LOCUS10641</name>
</gene>
<evidence type="ECO:0000313" key="1">
    <source>
        <dbReference type="EMBL" id="VEL17201.1"/>
    </source>
</evidence>
<accession>A0A448WPX9</accession>
<sequence>MAKSRRLEASKYLASHLSPSQPSVITRSYCKQVTGQWYVWDFFPHFALASASPAYLTALTCVWCFGYSVQRTTNQLVIAVPPDGGQADKLDIGSVPRMLHLIRQQP</sequence>